<gene>
    <name evidence="1" type="ORF">HNQ40_003596</name>
</gene>
<evidence type="ECO:0000313" key="1">
    <source>
        <dbReference type="EMBL" id="MBB6431713.1"/>
    </source>
</evidence>
<protein>
    <submittedName>
        <fullName evidence="1">Uncharacterized protein</fullName>
    </submittedName>
</protein>
<accession>A0A7X0H9R7</accession>
<sequence length="329" mass="36071">MNTLAAVLLVLVLPHGGHVRGGQTTTIQIHPAIEETPGLLEISWQLTHHSIVLQQGRLTVPQAGATLKLDLPEVRVVTPLILHQQILSDGEELATQEAALWLHPPTLDHPSLSEVITGPVAVVTDDPSPGLETLLRDMGLEVTTFSAEDINPSALFSWIIIDGNMLDKSLERTVGRALARGARVVVWEQNDPRYTPRSVLRTVTPIKWDQDHPLLARVDPSWLEPRWVNRSAVVVARRFEGDGHIVAGWPNPESAADPAAEAKSEPTPLLDALVWIDRTTPGMRINWQLPVTDWRSDPLAAELLYNSLVYLAFPPPSETQPTSTPGATP</sequence>
<keyword evidence="2" id="KW-1185">Reference proteome</keyword>
<dbReference type="EMBL" id="JACHGY010000002">
    <property type="protein sequence ID" value="MBB6431713.1"/>
    <property type="molecule type" value="Genomic_DNA"/>
</dbReference>
<organism evidence="1 2">
    <name type="scientific">Algisphaera agarilytica</name>
    <dbReference type="NCBI Taxonomy" id="1385975"/>
    <lineage>
        <taxon>Bacteria</taxon>
        <taxon>Pseudomonadati</taxon>
        <taxon>Planctomycetota</taxon>
        <taxon>Phycisphaerae</taxon>
        <taxon>Phycisphaerales</taxon>
        <taxon>Phycisphaeraceae</taxon>
        <taxon>Algisphaera</taxon>
    </lineage>
</organism>
<name>A0A7X0H9R7_9BACT</name>
<reference evidence="1 2" key="1">
    <citation type="submission" date="2020-08" db="EMBL/GenBank/DDBJ databases">
        <title>Genomic Encyclopedia of Type Strains, Phase IV (KMG-IV): sequencing the most valuable type-strain genomes for metagenomic binning, comparative biology and taxonomic classification.</title>
        <authorList>
            <person name="Goeker M."/>
        </authorList>
    </citation>
    <scope>NUCLEOTIDE SEQUENCE [LARGE SCALE GENOMIC DNA]</scope>
    <source>
        <strain evidence="1 2">DSM 103725</strain>
    </source>
</reference>
<comment type="caution">
    <text evidence="1">The sequence shown here is derived from an EMBL/GenBank/DDBJ whole genome shotgun (WGS) entry which is preliminary data.</text>
</comment>
<dbReference type="AlphaFoldDB" id="A0A7X0H9R7"/>
<dbReference type="Proteomes" id="UP000541810">
    <property type="component" value="Unassembled WGS sequence"/>
</dbReference>
<dbReference type="RefSeq" id="WP_184679306.1">
    <property type="nucleotide sequence ID" value="NZ_JACHGY010000002.1"/>
</dbReference>
<proteinExistence type="predicted"/>
<evidence type="ECO:0000313" key="2">
    <source>
        <dbReference type="Proteomes" id="UP000541810"/>
    </source>
</evidence>